<proteinExistence type="predicted"/>
<sequence length="107" mass="10576">MSLMDTLKGLVGKGKEVAAQNAAKIEQAVDKAGHMIDEKTGGKFSSQIDKGAEAVKNAIPTDTAAAEAPAEAAAEPAPAEPAPAEPAPAEPAAEPAPEPAAGEQPPA</sequence>
<dbReference type="Pfam" id="PF14013">
    <property type="entry name" value="MT0933_antitox"/>
    <property type="match status" value="1"/>
</dbReference>
<keyword evidence="3" id="KW-1185">Reference proteome</keyword>
<dbReference type="InterPro" id="IPR028037">
    <property type="entry name" value="Antitoxin_Rv0909/MT0933"/>
</dbReference>
<gene>
    <name evidence="2" type="ORF">KHQ06_02620</name>
</gene>
<name>A0ABX8CU92_9NOCA</name>
<evidence type="ECO:0000313" key="3">
    <source>
        <dbReference type="Proteomes" id="UP000683310"/>
    </source>
</evidence>
<evidence type="ECO:0000313" key="2">
    <source>
        <dbReference type="EMBL" id="QVI22065.1"/>
    </source>
</evidence>
<protein>
    <submittedName>
        <fullName evidence="2">Antitoxin</fullName>
    </submittedName>
</protein>
<feature type="compositionally biased region" description="Pro residues" evidence="1">
    <location>
        <begin position="78"/>
        <end position="98"/>
    </location>
</feature>
<organism evidence="2 3">
    <name type="scientific">Nocardia tengchongensis</name>
    <dbReference type="NCBI Taxonomy" id="2055889"/>
    <lineage>
        <taxon>Bacteria</taxon>
        <taxon>Bacillati</taxon>
        <taxon>Actinomycetota</taxon>
        <taxon>Actinomycetes</taxon>
        <taxon>Mycobacteriales</taxon>
        <taxon>Nocardiaceae</taxon>
        <taxon>Nocardia</taxon>
    </lineage>
</organism>
<evidence type="ECO:0000256" key="1">
    <source>
        <dbReference type="SAM" id="MobiDB-lite"/>
    </source>
</evidence>
<reference evidence="2 3" key="1">
    <citation type="submission" date="2021-04" db="EMBL/GenBank/DDBJ databases">
        <title>Nocardia tengchongensis.</title>
        <authorList>
            <person name="Zhuang k."/>
            <person name="Ran Y."/>
            <person name="Li W."/>
        </authorList>
    </citation>
    <scope>NUCLEOTIDE SEQUENCE [LARGE SCALE GENOMIC DNA]</scope>
    <source>
        <strain evidence="2 3">CFH S0057</strain>
    </source>
</reference>
<accession>A0ABX8CU92</accession>
<feature type="region of interest" description="Disordered" evidence="1">
    <location>
        <begin position="56"/>
        <end position="107"/>
    </location>
</feature>
<dbReference type="Proteomes" id="UP000683310">
    <property type="component" value="Chromosome"/>
</dbReference>
<dbReference type="EMBL" id="CP074371">
    <property type="protein sequence ID" value="QVI22065.1"/>
    <property type="molecule type" value="Genomic_DNA"/>
</dbReference>
<feature type="compositionally biased region" description="Low complexity" evidence="1">
    <location>
        <begin position="64"/>
        <end position="77"/>
    </location>
</feature>